<dbReference type="PROSITE" id="PS51192">
    <property type="entry name" value="HELICASE_ATP_BIND_1"/>
    <property type="match status" value="1"/>
</dbReference>
<accession>A0A368U920</accession>
<evidence type="ECO:0000256" key="7">
    <source>
        <dbReference type="ARBA" id="ARBA00023204"/>
    </source>
</evidence>
<keyword evidence="2" id="KW-0227">DNA damage</keyword>
<feature type="domain" description="Helicase ATP-binding" evidence="9">
    <location>
        <begin position="287"/>
        <end position="434"/>
    </location>
</feature>
<keyword evidence="7" id="KW-0234">DNA repair</keyword>
<dbReference type="SUPFAM" id="SSF52540">
    <property type="entry name" value="P-loop containing nucleoside triphosphate hydrolases"/>
    <property type="match status" value="2"/>
</dbReference>
<dbReference type="Proteomes" id="UP000253204">
    <property type="component" value="Unassembled WGS sequence"/>
</dbReference>
<dbReference type="GO" id="GO:0006281">
    <property type="term" value="P:DNA repair"/>
    <property type="evidence" value="ECO:0007669"/>
    <property type="project" value="UniProtKB-KW"/>
</dbReference>
<keyword evidence="4" id="KW-0347">Helicase</keyword>
<dbReference type="EMBL" id="QPIJ01000001">
    <property type="protein sequence ID" value="RCV93699.1"/>
    <property type="molecule type" value="Genomic_DNA"/>
</dbReference>
<name>A0A368U920_9GAMM</name>
<dbReference type="GO" id="GO:0003677">
    <property type="term" value="F:DNA binding"/>
    <property type="evidence" value="ECO:0007669"/>
    <property type="project" value="UniProtKB-KW"/>
</dbReference>
<evidence type="ECO:0000313" key="12">
    <source>
        <dbReference type="Proteomes" id="UP000253204"/>
    </source>
</evidence>
<evidence type="ECO:0000256" key="1">
    <source>
        <dbReference type="ARBA" id="ARBA00022741"/>
    </source>
</evidence>
<evidence type="ECO:0000256" key="8">
    <source>
        <dbReference type="SAM" id="MobiDB-lite"/>
    </source>
</evidence>
<dbReference type="Pfam" id="PF00270">
    <property type="entry name" value="DEAD"/>
    <property type="match status" value="1"/>
</dbReference>
<feature type="region of interest" description="Disordered" evidence="8">
    <location>
        <begin position="688"/>
        <end position="723"/>
    </location>
</feature>
<dbReference type="InterPro" id="IPR014001">
    <property type="entry name" value="Helicase_ATP-bd"/>
</dbReference>
<dbReference type="RefSeq" id="WP_114485027.1">
    <property type="nucleotide sequence ID" value="NZ_CBCSHM010000007.1"/>
</dbReference>
<dbReference type="PANTHER" id="PTHR47964">
    <property type="entry name" value="ATP-DEPENDENT DNA HELICASE HOMOLOG RECG, CHLOROPLASTIC"/>
    <property type="match status" value="1"/>
</dbReference>
<dbReference type="AlphaFoldDB" id="A0A368U920"/>
<comment type="caution">
    <text evidence="11">The sequence shown here is derived from an EMBL/GenBank/DDBJ whole genome shotgun (WGS) entry which is preliminary data.</text>
</comment>
<evidence type="ECO:0000259" key="9">
    <source>
        <dbReference type="PROSITE" id="PS51192"/>
    </source>
</evidence>
<organism evidence="11 12">
    <name type="scientific">Vreelandella rituensis</name>
    <dbReference type="NCBI Taxonomy" id="2282306"/>
    <lineage>
        <taxon>Bacteria</taxon>
        <taxon>Pseudomonadati</taxon>
        <taxon>Pseudomonadota</taxon>
        <taxon>Gammaproteobacteria</taxon>
        <taxon>Oceanospirillales</taxon>
        <taxon>Halomonadaceae</taxon>
        <taxon>Vreelandella</taxon>
    </lineage>
</organism>
<keyword evidence="6" id="KW-0238">DNA-binding</keyword>
<evidence type="ECO:0000256" key="3">
    <source>
        <dbReference type="ARBA" id="ARBA00022801"/>
    </source>
</evidence>
<dbReference type="PROSITE" id="PS51194">
    <property type="entry name" value="HELICASE_CTER"/>
    <property type="match status" value="1"/>
</dbReference>
<keyword evidence="12" id="KW-1185">Reference proteome</keyword>
<keyword evidence="5" id="KW-0067">ATP-binding</keyword>
<dbReference type="SMART" id="SM00487">
    <property type="entry name" value="DEXDc"/>
    <property type="match status" value="1"/>
</dbReference>
<dbReference type="InterPro" id="IPR047112">
    <property type="entry name" value="RecG/Mfd"/>
</dbReference>
<dbReference type="OrthoDB" id="9804325at2"/>
<sequence>MATTAGKPQDDIGRLTAFGVDKDAPWQALLLAPNRYLDLRQVVTALHQVEPAEEAQPRVIQGYITRPAEYDPVKKRTHLSLRLADDAGELQVMAFGHPNQMPGDWRRIDSLVAMQGNLLVKPDFQMLFAPTAIPPAHIGKAIGVYPSKTGVIGSDKVRERVLALLNEDNMRAAVDHVVDRLAPYAPADVLKAWGHVNSVDHMERTNLARILYRMHVPTSPEQGRRAVMLVRHLEALAAISAAERERPKTGVFQQVTHDPQTLESRIQAMSHTPTAEQIAAVQDSLADMASGRPMHRVLSGDVGTGKTTVYALLAAAVHDAGGEVAVMLPSSDMVNQVTREITHWWPDIEIEKVTGKKQTDSVEGARLKLGTTALLHRFDSWRPTLTVVDEEQKYSVDQRQQLVAGSGHLLEATATCMPRTMAKIQFGLVPVSRLTKPHTPKHITTQIRDAGKPDDKRALYEDLLDTIAEQSQVLVIFAARDAKEAKKLANTPVADGELDFEDEPDQKAQPVSRVIPLEEGLEQWKRAGGENKVVALHGKMKPAERKVSLGDMLSGRAQVLCATTAAEVGLNLPLLRQVIVYNAERLGLTQLHQLRGRVARLGGNGRCDLFVDWENLTDKARERLEALCATQDGFALAEMDMRQRGLGDLSSKANLQSGASDGGILRNSKLALEHFDVAQQMLEVLDAPESDSPDVTTNHQAGTAPANAGQPTIRASGPQPGMS</sequence>
<evidence type="ECO:0000256" key="6">
    <source>
        <dbReference type="ARBA" id="ARBA00023125"/>
    </source>
</evidence>
<keyword evidence="1" id="KW-0547">Nucleotide-binding</keyword>
<feature type="domain" description="Helicase C-terminal" evidence="10">
    <location>
        <begin position="459"/>
        <end position="642"/>
    </location>
</feature>
<dbReference type="GO" id="GO:0016787">
    <property type="term" value="F:hydrolase activity"/>
    <property type="evidence" value="ECO:0007669"/>
    <property type="project" value="UniProtKB-KW"/>
</dbReference>
<dbReference type="Pfam" id="PF00271">
    <property type="entry name" value="Helicase_C"/>
    <property type="match status" value="1"/>
</dbReference>
<dbReference type="Gene3D" id="3.40.50.300">
    <property type="entry name" value="P-loop containing nucleotide triphosphate hydrolases"/>
    <property type="match status" value="2"/>
</dbReference>
<evidence type="ECO:0008006" key="13">
    <source>
        <dbReference type="Google" id="ProtNLM"/>
    </source>
</evidence>
<dbReference type="InterPro" id="IPR001650">
    <property type="entry name" value="Helicase_C-like"/>
</dbReference>
<evidence type="ECO:0000256" key="5">
    <source>
        <dbReference type="ARBA" id="ARBA00022840"/>
    </source>
</evidence>
<dbReference type="GO" id="GO:0003678">
    <property type="term" value="F:DNA helicase activity"/>
    <property type="evidence" value="ECO:0007669"/>
    <property type="project" value="TreeGrafter"/>
</dbReference>
<evidence type="ECO:0000313" key="11">
    <source>
        <dbReference type="EMBL" id="RCV93699.1"/>
    </source>
</evidence>
<dbReference type="InterPro" id="IPR011545">
    <property type="entry name" value="DEAD/DEAH_box_helicase_dom"/>
</dbReference>
<gene>
    <name evidence="11" type="ORF">DU506_00670</name>
</gene>
<evidence type="ECO:0000256" key="4">
    <source>
        <dbReference type="ARBA" id="ARBA00022806"/>
    </source>
</evidence>
<protein>
    <recommendedName>
        <fullName evidence="13">ATP-dependent DNA helicase RecG</fullName>
    </recommendedName>
</protein>
<dbReference type="InterPro" id="IPR027417">
    <property type="entry name" value="P-loop_NTPase"/>
</dbReference>
<dbReference type="PANTHER" id="PTHR47964:SF1">
    <property type="entry name" value="ATP-DEPENDENT DNA HELICASE HOMOLOG RECG, CHLOROPLASTIC"/>
    <property type="match status" value="1"/>
</dbReference>
<proteinExistence type="predicted"/>
<dbReference type="SMART" id="SM00490">
    <property type="entry name" value="HELICc"/>
    <property type="match status" value="1"/>
</dbReference>
<keyword evidence="3" id="KW-0378">Hydrolase</keyword>
<evidence type="ECO:0000256" key="2">
    <source>
        <dbReference type="ARBA" id="ARBA00022763"/>
    </source>
</evidence>
<evidence type="ECO:0000259" key="10">
    <source>
        <dbReference type="PROSITE" id="PS51194"/>
    </source>
</evidence>
<reference evidence="11 12" key="1">
    <citation type="submission" date="2018-07" db="EMBL/GenBank/DDBJ databases">
        <title>Halomonas rutogse sp. nov., isolated from Lake TangqianCo on Tibetan Plateau.</title>
        <authorList>
            <person name="Lu H."/>
            <person name="Xing P."/>
            <person name="Wu Q."/>
        </authorList>
    </citation>
    <scope>NUCLEOTIDE SEQUENCE [LARGE SCALE GENOMIC DNA]</scope>
    <source>
        <strain evidence="11 12">TQ8S</strain>
    </source>
</reference>
<dbReference type="GO" id="GO:0005524">
    <property type="term" value="F:ATP binding"/>
    <property type="evidence" value="ECO:0007669"/>
    <property type="project" value="UniProtKB-KW"/>
</dbReference>